<dbReference type="Proteomes" id="UP000822688">
    <property type="component" value="Chromosome 12"/>
</dbReference>
<accession>A0A8T0G888</accession>
<evidence type="ECO:0000313" key="2">
    <source>
        <dbReference type="Proteomes" id="UP000822688"/>
    </source>
</evidence>
<proteinExistence type="predicted"/>
<dbReference type="EMBL" id="CM026433">
    <property type="protein sequence ID" value="KAG0554554.1"/>
    <property type="molecule type" value="Genomic_DNA"/>
</dbReference>
<evidence type="ECO:0000313" key="1">
    <source>
        <dbReference type="EMBL" id="KAG0554554.1"/>
    </source>
</evidence>
<dbReference type="AlphaFoldDB" id="A0A8T0G888"/>
<name>A0A8T0G888_CERPU</name>
<organism evidence="1 2">
    <name type="scientific">Ceratodon purpureus</name>
    <name type="common">Fire moss</name>
    <name type="synonym">Dicranum purpureum</name>
    <dbReference type="NCBI Taxonomy" id="3225"/>
    <lineage>
        <taxon>Eukaryota</taxon>
        <taxon>Viridiplantae</taxon>
        <taxon>Streptophyta</taxon>
        <taxon>Embryophyta</taxon>
        <taxon>Bryophyta</taxon>
        <taxon>Bryophytina</taxon>
        <taxon>Bryopsida</taxon>
        <taxon>Dicranidae</taxon>
        <taxon>Pseudoditrichales</taxon>
        <taxon>Ditrichaceae</taxon>
        <taxon>Ceratodon</taxon>
    </lineage>
</organism>
<keyword evidence="2" id="KW-1185">Reference proteome</keyword>
<gene>
    <name evidence="1" type="ORF">KC19_12G099900</name>
</gene>
<comment type="caution">
    <text evidence="1">The sequence shown here is derived from an EMBL/GenBank/DDBJ whole genome shotgun (WGS) entry which is preliminary data.</text>
</comment>
<reference evidence="1" key="1">
    <citation type="submission" date="2020-06" db="EMBL/GenBank/DDBJ databases">
        <title>WGS assembly of Ceratodon purpureus strain R40.</title>
        <authorList>
            <person name="Carey S.B."/>
            <person name="Jenkins J."/>
            <person name="Shu S."/>
            <person name="Lovell J.T."/>
            <person name="Sreedasyam A."/>
            <person name="Maumus F."/>
            <person name="Tiley G.P."/>
            <person name="Fernandez-Pozo N."/>
            <person name="Barry K."/>
            <person name="Chen C."/>
            <person name="Wang M."/>
            <person name="Lipzen A."/>
            <person name="Daum C."/>
            <person name="Saski C.A."/>
            <person name="Payton A.C."/>
            <person name="Mcbreen J.C."/>
            <person name="Conrad R.E."/>
            <person name="Kollar L.M."/>
            <person name="Olsson S."/>
            <person name="Huttunen S."/>
            <person name="Landis J.B."/>
            <person name="Wickett N.J."/>
            <person name="Johnson M.G."/>
            <person name="Rensing S.A."/>
            <person name="Grimwood J."/>
            <person name="Schmutz J."/>
            <person name="Mcdaniel S.F."/>
        </authorList>
    </citation>
    <scope>NUCLEOTIDE SEQUENCE</scope>
    <source>
        <strain evidence="1">R40</strain>
    </source>
</reference>
<sequence>MVTRLVATTHFHARNHEYKQTCDPHRMITERSRASFDRSS</sequence>
<protein>
    <submittedName>
        <fullName evidence="1">Uncharacterized protein</fullName>
    </submittedName>
</protein>